<feature type="transmembrane region" description="Helical" evidence="8">
    <location>
        <begin position="132"/>
        <end position="155"/>
    </location>
</feature>
<comment type="subcellular location">
    <subcellularLocation>
        <location evidence="1 8">Membrane</location>
        <topology evidence="1 8">Multi-pass membrane protein</topology>
    </subcellularLocation>
</comment>
<accession>G4ZNS1</accession>
<keyword evidence="4 8" id="KW-0653">Protein transport</keyword>
<dbReference type="GO" id="GO:0012505">
    <property type="term" value="C:endomembrane system"/>
    <property type="evidence" value="ECO:0007669"/>
    <property type="project" value="UniProtKB-ARBA"/>
</dbReference>
<dbReference type="GO" id="GO:0015031">
    <property type="term" value="P:protein transport"/>
    <property type="evidence" value="ECO:0007669"/>
    <property type="project" value="UniProtKB-KW"/>
</dbReference>
<dbReference type="InterPro" id="IPR011691">
    <property type="entry name" value="Vesicle_transpt_SFT2"/>
</dbReference>
<reference evidence="10 11" key="1">
    <citation type="journal article" date="2006" name="Science">
        <title>Phytophthora genome sequences uncover evolutionary origins and mechanisms of pathogenesis.</title>
        <authorList>
            <person name="Tyler B.M."/>
            <person name="Tripathy S."/>
            <person name="Zhang X."/>
            <person name="Dehal P."/>
            <person name="Jiang R.H."/>
            <person name="Aerts A."/>
            <person name="Arredondo F.D."/>
            <person name="Baxter L."/>
            <person name="Bensasson D."/>
            <person name="Beynon J.L."/>
            <person name="Chapman J."/>
            <person name="Damasceno C.M."/>
            <person name="Dorrance A.E."/>
            <person name="Dou D."/>
            <person name="Dickerman A.W."/>
            <person name="Dubchak I.L."/>
            <person name="Garbelotto M."/>
            <person name="Gijzen M."/>
            <person name="Gordon S.G."/>
            <person name="Govers F."/>
            <person name="Grunwald N.J."/>
            <person name="Huang W."/>
            <person name="Ivors K.L."/>
            <person name="Jones R.W."/>
            <person name="Kamoun S."/>
            <person name="Krampis K."/>
            <person name="Lamour K.H."/>
            <person name="Lee M.K."/>
            <person name="McDonald W.H."/>
            <person name="Medina M."/>
            <person name="Meijer H.J."/>
            <person name="Nordberg E.K."/>
            <person name="Maclean D.J."/>
            <person name="Ospina-Giraldo M.D."/>
            <person name="Morris P.F."/>
            <person name="Phuntumart V."/>
            <person name="Putnam N.H."/>
            <person name="Rash S."/>
            <person name="Rose J.K."/>
            <person name="Sakihama Y."/>
            <person name="Salamov A.A."/>
            <person name="Savidor A."/>
            <person name="Scheuring C.F."/>
            <person name="Smith B.M."/>
            <person name="Sobral B.W."/>
            <person name="Terry A."/>
            <person name="Torto-Alalibo T.A."/>
            <person name="Win J."/>
            <person name="Xu Z."/>
            <person name="Zhang H."/>
            <person name="Grigoriev I.V."/>
            <person name="Rokhsar D.S."/>
            <person name="Boore J.L."/>
        </authorList>
    </citation>
    <scope>NUCLEOTIDE SEQUENCE [LARGE SCALE GENOMIC DNA]</scope>
    <source>
        <strain evidence="10 11">P6497</strain>
    </source>
</reference>
<dbReference type="AlphaFoldDB" id="G4ZNS1"/>
<evidence type="ECO:0000256" key="9">
    <source>
        <dbReference type="SAM" id="MobiDB-lite"/>
    </source>
</evidence>
<dbReference type="InterPro" id="IPR007305">
    <property type="entry name" value="Vesicle_transpt_Got1/SFT2"/>
</dbReference>
<keyword evidence="5 8" id="KW-1133">Transmembrane helix</keyword>
<dbReference type="InParanoid" id="G4ZNS1"/>
<dbReference type="FunCoup" id="G4ZNS1">
    <property type="interactions" value="39"/>
</dbReference>
<evidence type="ECO:0000256" key="6">
    <source>
        <dbReference type="ARBA" id="ARBA00023136"/>
    </source>
</evidence>
<organism evidence="10 11">
    <name type="scientific">Phytophthora sojae (strain P6497)</name>
    <name type="common">Soybean stem and root rot agent</name>
    <name type="synonym">Phytophthora megasperma f. sp. glycines</name>
    <dbReference type="NCBI Taxonomy" id="1094619"/>
    <lineage>
        <taxon>Eukaryota</taxon>
        <taxon>Sar</taxon>
        <taxon>Stramenopiles</taxon>
        <taxon>Oomycota</taxon>
        <taxon>Peronosporomycetes</taxon>
        <taxon>Peronosporales</taxon>
        <taxon>Peronosporaceae</taxon>
        <taxon>Phytophthora</taxon>
    </lineage>
</organism>
<comment type="caution">
    <text evidence="8">Lacks conserved residue(s) required for the propagation of feature annotation.</text>
</comment>
<keyword evidence="2 8" id="KW-0813">Transport</keyword>
<sequence length="270" mass="28283">MSAWEQWGGKKPASGGLQGAQEAFSSLLRASPLSTASTASTASADSEAGAGFSLKKAWDSARDLTKSAVAAPASSSSSSSGAGKDAADAMESGQMDGQVDDAAVAKWPLWRKNSTSEAGLIPSMSWNTRFKYFVGLVMLGMLFFGMASIFLPLIMIRPSKFALSFTLGSICCMGAFAMLKGPAAYISGLLQANRLLLTSAYFVTLGCTLYSCLILGNYVLVVLSSVMQLTTLGSFALSSFPGGNSSLKAFGALFWKSARGMLQALARLFR</sequence>
<keyword evidence="11" id="KW-1185">Reference proteome</keyword>
<dbReference type="OMA" id="NTRFKYF"/>
<dbReference type="GO" id="GO:0016020">
    <property type="term" value="C:membrane"/>
    <property type="evidence" value="ECO:0007669"/>
    <property type="project" value="UniProtKB-SubCell"/>
</dbReference>
<proteinExistence type="inferred from homology"/>
<feature type="compositionally biased region" description="Low complexity" evidence="9">
    <location>
        <begin position="69"/>
        <end position="84"/>
    </location>
</feature>
<dbReference type="GeneID" id="20649687"/>
<feature type="region of interest" description="Disordered" evidence="9">
    <location>
        <begin position="69"/>
        <end position="92"/>
    </location>
</feature>
<evidence type="ECO:0000256" key="5">
    <source>
        <dbReference type="ARBA" id="ARBA00022989"/>
    </source>
</evidence>
<dbReference type="Proteomes" id="UP000002640">
    <property type="component" value="Unassembled WGS sequence"/>
</dbReference>
<comment type="similarity">
    <text evidence="7 8">Belongs to the SFT2 family.</text>
</comment>
<keyword evidence="6 8" id="KW-0472">Membrane</keyword>
<name>G4ZNS1_PHYSP</name>
<dbReference type="PANTHER" id="PTHR23137">
    <property type="entry name" value="VESICLE TRANSPORT PROTEIN-RELATED"/>
    <property type="match status" value="1"/>
</dbReference>
<dbReference type="GO" id="GO:0005737">
    <property type="term" value="C:cytoplasm"/>
    <property type="evidence" value="ECO:0007669"/>
    <property type="project" value="UniProtKB-ARBA"/>
</dbReference>
<dbReference type="RefSeq" id="XP_009528843.1">
    <property type="nucleotide sequence ID" value="XM_009530548.1"/>
</dbReference>
<dbReference type="Pfam" id="PF04178">
    <property type="entry name" value="Got1"/>
    <property type="match status" value="1"/>
</dbReference>
<evidence type="ECO:0000256" key="7">
    <source>
        <dbReference type="ARBA" id="ARBA00025800"/>
    </source>
</evidence>
<gene>
    <name evidence="10" type="ORF">PHYSODRAFT_354747</name>
</gene>
<dbReference type="STRING" id="1094619.G4ZNS1"/>
<dbReference type="EMBL" id="JH159155">
    <property type="protein sequence ID" value="EGZ15094.1"/>
    <property type="molecule type" value="Genomic_DNA"/>
</dbReference>
<protein>
    <recommendedName>
        <fullName evidence="8">Vesicle transport protein</fullName>
    </recommendedName>
</protein>
<dbReference type="GO" id="GO:0016192">
    <property type="term" value="P:vesicle-mediated transport"/>
    <property type="evidence" value="ECO:0007669"/>
    <property type="project" value="InterPro"/>
</dbReference>
<evidence type="ECO:0000256" key="3">
    <source>
        <dbReference type="ARBA" id="ARBA00022692"/>
    </source>
</evidence>
<keyword evidence="3 8" id="KW-0812">Transmembrane</keyword>
<comment type="function">
    <text evidence="8">May be involved in fusion of retrograde transport vesicles derived from an endocytic compartment with the Golgi complex.</text>
</comment>
<evidence type="ECO:0000256" key="1">
    <source>
        <dbReference type="ARBA" id="ARBA00004141"/>
    </source>
</evidence>
<evidence type="ECO:0000313" key="11">
    <source>
        <dbReference type="Proteomes" id="UP000002640"/>
    </source>
</evidence>
<evidence type="ECO:0000313" key="10">
    <source>
        <dbReference type="EMBL" id="EGZ15094.1"/>
    </source>
</evidence>
<dbReference type="KEGG" id="psoj:PHYSODRAFT_354747"/>
<evidence type="ECO:0000256" key="8">
    <source>
        <dbReference type="RuleBase" id="RU363111"/>
    </source>
</evidence>
<dbReference type="PANTHER" id="PTHR23137:SF36">
    <property type="entry name" value="VESICLE TRANSPORT PROTEIN SFT2C"/>
    <property type="match status" value="1"/>
</dbReference>
<evidence type="ECO:0000256" key="4">
    <source>
        <dbReference type="ARBA" id="ARBA00022927"/>
    </source>
</evidence>
<feature type="transmembrane region" description="Helical" evidence="8">
    <location>
        <begin position="161"/>
        <end position="179"/>
    </location>
</feature>
<feature type="transmembrane region" description="Helical" evidence="8">
    <location>
        <begin position="200"/>
        <end position="223"/>
    </location>
</feature>
<evidence type="ECO:0000256" key="2">
    <source>
        <dbReference type="ARBA" id="ARBA00022448"/>
    </source>
</evidence>